<keyword evidence="1" id="KW-0812">Transmembrane</keyword>
<feature type="transmembrane region" description="Helical" evidence="1">
    <location>
        <begin position="115"/>
        <end position="142"/>
    </location>
</feature>
<dbReference type="Proteomes" id="UP000229554">
    <property type="component" value="Unassembled WGS sequence"/>
</dbReference>
<evidence type="ECO:0000313" key="2">
    <source>
        <dbReference type="EMBL" id="PJE62634.1"/>
    </source>
</evidence>
<evidence type="ECO:0008006" key="4">
    <source>
        <dbReference type="Google" id="ProtNLM"/>
    </source>
</evidence>
<dbReference type="EMBL" id="PFED01000159">
    <property type="protein sequence ID" value="PJE62634.1"/>
    <property type="molecule type" value="Genomic_DNA"/>
</dbReference>
<keyword evidence="1" id="KW-0472">Membrane</keyword>
<comment type="caution">
    <text evidence="2">The sequence shown here is derived from an EMBL/GenBank/DDBJ whole genome shotgun (WGS) entry which is preliminary data.</text>
</comment>
<organism evidence="2 3">
    <name type="scientific">Candidatus Roizmanbacteria bacterium CG10_big_fil_rev_8_21_14_0_10_39_6</name>
    <dbReference type="NCBI Taxonomy" id="1974853"/>
    <lineage>
        <taxon>Bacteria</taxon>
        <taxon>Candidatus Roizmaniibacteriota</taxon>
    </lineage>
</organism>
<feature type="transmembrane region" description="Helical" evidence="1">
    <location>
        <begin position="75"/>
        <end position="95"/>
    </location>
</feature>
<protein>
    <recommendedName>
        <fullName evidence="4">Chromate transporter</fullName>
    </recommendedName>
</protein>
<proteinExistence type="predicted"/>
<dbReference type="AlphaFoldDB" id="A0A2M8KRS8"/>
<evidence type="ECO:0000256" key="1">
    <source>
        <dbReference type="SAM" id="Phobius"/>
    </source>
</evidence>
<sequence>MAPRSFSDYMDRIEKTIEKYVQKAPSLPNSWKEFLVTAMPWYIGFVILLNLPIFFSLFGFASLTSPFVYIFGSKVSGITATLILSAGILVLQIMAEQGLFSRKRKSWKLLFYSALLGIVHGIFVGSMFSVLIIGVITLYLLFQIKSYYNS</sequence>
<feature type="transmembrane region" description="Helical" evidence="1">
    <location>
        <begin position="41"/>
        <end position="63"/>
    </location>
</feature>
<name>A0A2M8KRS8_9BACT</name>
<keyword evidence="1" id="KW-1133">Transmembrane helix</keyword>
<evidence type="ECO:0000313" key="3">
    <source>
        <dbReference type="Proteomes" id="UP000229554"/>
    </source>
</evidence>
<accession>A0A2M8KRS8</accession>
<reference evidence="3" key="1">
    <citation type="submission" date="2017-09" db="EMBL/GenBank/DDBJ databases">
        <title>Depth-based differentiation of microbial function through sediment-hosted aquifers and enrichment of novel symbionts in the deep terrestrial subsurface.</title>
        <authorList>
            <person name="Probst A.J."/>
            <person name="Ladd B."/>
            <person name="Jarett J.K."/>
            <person name="Geller-Mcgrath D.E."/>
            <person name="Sieber C.M.K."/>
            <person name="Emerson J.B."/>
            <person name="Anantharaman K."/>
            <person name="Thomas B.C."/>
            <person name="Malmstrom R."/>
            <person name="Stieglmeier M."/>
            <person name="Klingl A."/>
            <person name="Woyke T."/>
            <person name="Ryan C.M."/>
            <person name="Banfield J.F."/>
        </authorList>
    </citation>
    <scope>NUCLEOTIDE SEQUENCE [LARGE SCALE GENOMIC DNA]</scope>
</reference>
<gene>
    <name evidence="2" type="ORF">COU88_03940</name>
</gene>